<dbReference type="PRINTS" id="PR00249">
    <property type="entry name" value="GPCRSECRETIN"/>
</dbReference>
<dbReference type="InterPro" id="IPR000832">
    <property type="entry name" value="GPCR_2_secretin-like"/>
</dbReference>
<dbReference type="Gene3D" id="4.10.1240.10">
    <property type="entry name" value="GPCR, family 2, extracellular hormone receptor domain"/>
    <property type="match status" value="1"/>
</dbReference>
<dbReference type="Pfam" id="PF00002">
    <property type="entry name" value="7tm_2"/>
    <property type="match status" value="2"/>
</dbReference>
<evidence type="ECO:0000256" key="9">
    <source>
        <dbReference type="ARBA" id="ARBA00023180"/>
    </source>
</evidence>
<dbReference type="PROSITE" id="PS50261">
    <property type="entry name" value="G_PROTEIN_RECEP_F2_4"/>
    <property type="match status" value="1"/>
</dbReference>
<evidence type="ECO:0000256" key="7">
    <source>
        <dbReference type="ARBA" id="ARBA00023136"/>
    </source>
</evidence>
<keyword evidence="5 11" id="KW-1133">Transmembrane helix</keyword>
<organism evidence="14 15">
    <name type="scientific">Romanomermis culicivorax</name>
    <name type="common">Nematode worm</name>
    <dbReference type="NCBI Taxonomy" id="13658"/>
    <lineage>
        <taxon>Eukaryota</taxon>
        <taxon>Metazoa</taxon>
        <taxon>Ecdysozoa</taxon>
        <taxon>Nematoda</taxon>
        <taxon>Enoplea</taxon>
        <taxon>Dorylaimia</taxon>
        <taxon>Mermithida</taxon>
        <taxon>Mermithoidea</taxon>
        <taxon>Mermithidae</taxon>
        <taxon>Romanomermis</taxon>
    </lineage>
</organism>
<dbReference type="GO" id="GO:0008528">
    <property type="term" value="F:G protein-coupled peptide receptor activity"/>
    <property type="evidence" value="ECO:0007669"/>
    <property type="project" value="TreeGrafter"/>
</dbReference>
<keyword evidence="6" id="KW-0297">G-protein coupled receptor</keyword>
<feature type="transmembrane region" description="Helical" evidence="11">
    <location>
        <begin position="470"/>
        <end position="496"/>
    </location>
</feature>
<feature type="domain" description="G-protein coupled receptors family 2 profile 2" evidence="13">
    <location>
        <begin position="283"/>
        <end position="411"/>
    </location>
</feature>
<feature type="transmembrane region" description="Helical" evidence="11">
    <location>
        <begin position="394"/>
        <end position="418"/>
    </location>
</feature>
<feature type="transmembrane region" description="Helical" evidence="11">
    <location>
        <begin position="320"/>
        <end position="344"/>
    </location>
</feature>
<feature type="transmembrane region" description="Helical" evidence="11">
    <location>
        <begin position="445"/>
        <end position="464"/>
    </location>
</feature>
<evidence type="ECO:0000313" key="14">
    <source>
        <dbReference type="Proteomes" id="UP000887565"/>
    </source>
</evidence>
<keyword evidence="14" id="KW-1185">Reference proteome</keyword>
<dbReference type="InterPro" id="IPR001879">
    <property type="entry name" value="GPCR_2_extracellular_dom"/>
</dbReference>
<name>A0A915IH15_ROMCU</name>
<dbReference type="InterPro" id="IPR017981">
    <property type="entry name" value="GPCR_2-like_7TM"/>
</dbReference>
<feature type="transmembrane region" description="Helical" evidence="11">
    <location>
        <begin position="285"/>
        <end position="308"/>
    </location>
</feature>
<dbReference type="SMART" id="SM00008">
    <property type="entry name" value="HormR"/>
    <property type="match status" value="1"/>
</dbReference>
<feature type="transmembrane region" description="Helical" evidence="11">
    <location>
        <begin position="365"/>
        <end position="388"/>
    </location>
</feature>
<evidence type="ECO:0000256" key="3">
    <source>
        <dbReference type="ARBA" id="ARBA00022475"/>
    </source>
</evidence>
<proteinExistence type="inferred from homology"/>
<dbReference type="Pfam" id="PF02793">
    <property type="entry name" value="HRM"/>
    <property type="match status" value="1"/>
</dbReference>
<dbReference type="SUPFAM" id="SSF111418">
    <property type="entry name" value="Hormone receptor domain"/>
    <property type="match status" value="1"/>
</dbReference>
<dbReference type="PROSITE" id="PS50227">
    <property type="entry name" value="G_PROTEIN_RECEP_F2_3"/>
    <property type="match status" value="1"/>
</dbReference>
<keyword evidence="9" id="KW-0325">Glycoprotein</keyword>
<evidence type="ECO:0000313" key="15">
    <source>
        <dbReference type="WBParaSite" id="nRc.2.0.1.t13099-RA"/>
    </source>
</evidence>
<dbReference type="PANTHER" id="PTHR45620">
    <property type="entry name" value="PDF RECEPTOR-LIKE PROTEIN-RELATED"/>
    <property type="match status" value="1"/>
</dbReference>
<dbReference type="Gene3D" id="1.20.1070.10">
    <property type="entry name" value="Rhodopsin 7-helix transmembrane proteins"/>
    <property type="match status" value="2"/>
</dbReference>
<dbReference type="GO" id="GO:0007188">
    <property type="term" value="P:adenylate cyclase-modulating G protein-coupled receptor signaling pathway"/>
    <property type="evidence" value="ECO:0007669"/>
    <property type="project" value="TreeGrafter"/>
</dbReference>
<dbReference type="WBParaSite" id="nRc.2.0.1.t13099-RA">
    <property type="protein sequence ID" value="nRc.2.0.1.t13099-RA"/>
    <property type="gene ID" value="nRc.2.0.1.g13099"/>
</dbReference>
<evidence type="ECO:0000259" key="12">
    <source>
        <dbReference type="PROSITE" id="PS50227"/>
    </source>
</evidence>
<dbReference type="InterPro" id="IPR019442">
    <property type="entry name" value="THADA/TRM732_DUF2428"/>
</dbReference>
<evidence type="ECO:0000256" key="4">
    <source>
        <dbReference type="ARBA" id="ARBA00022692"/>
    </source>
</evidence>
<evidence type="ECO:0000256" key="11">
    <source>
        <dbReference type="SAM" id="Phobius"/>
    </source>
</evidence>
<accession>A0A915IH15</accession>
<evidence type="ECO:0000256" key="2">
    <source>
        <dbReference type="ARBA" id="ARBA00005314"/>
    </source>
</evidence>
<evidence type="ECO:0000256" key="1">
    <source>
        <dbReference type="ARBA" id="ARBA00004651"/>
    </source>
</evidence>
<sequence length="668" mass="76934">MGHVQESSLLAESMLQSLDSNGQNFRDDNLDRMKTILNINGTLFENEDLCRLKYISSRLFQFTDDIDYSTGTNETCGMAQKLFYWSDPTLATALTKLQVTLRFYIACNKLTKISTKEMGPSNNHRAQHIQFLLKESLKIHFRWEKITKILRPTVTSNRTERKFSFRSVTFRPLHSVPSEKTKSDNCGIEMDVSASVALSGQVGYCSDYYDSVLCWPKTPVNTVASLFCPEEIFGITHVTRYNVTRLCQENGTWSRANYSGCSPYISVSVEHVNNISEWHLMSMYYLYWTGYSSSLFFLLIALAIFLHYKSLWCLRNIIHTNLIACFTLHNAVWVIYAIVAHEILTKRMQQQTMEYCIIPTMIIKYFTVAGFFWMFVEGIFLFISIMFSLHTNRIRFWMCAFFGWGVPLVLVSLTTIFYSSKTDSALQLQITVNLEAVKYKKAIKALLILSPLLGVNYFVVIFQIPSDVIWIRICVSYFNTLTSSFQGLLVAIFFCFRNNEHSAFLLSTIARCKIKFENLEILRQFYKNLGDTFFEMMTRTRHWGVLEGCSESFGDFCKLCSHRDDSIVQKIPLDIFSKVCDHVAKPKSVSITRRSVGFPMMIQCIAVNSNSNEQRKVLSIIFDRLLSIAEQSSVENVKIDDLSDIPLVRAMHCLRLLVRNSHLGRLIV</sequence>
<evidence type="ECO:0000256" key="6">
    <source>
        <dbReference type="ARBA" id="ARBA00023040"/>
    </source>
</evidence>
<keyword evidence="8" id="KW-0675">Receptor</keyword>
<evidence type="ECO:0000259" key="13">
    <source>
        <dbReference type="PROSITE" id="PS50261"/>
    </source>
</evidence>
<dbReference type="GO" id="GO:0005886">
    <property type="term" value="C:plasma membrane"/>
    <property type="evidence" value="ECO:0007669"/>
    <property type="project" value="UniProtKB-SubCell"/>
</dbReference>
<protein>
    <submittedName>
        <fullName evidence="15">Uncharacterized protein</fullName>
    </submittedName>
</protein>
<comment type="similarity">
    <text evidence="2">Belongs to the G-protein coupled receptor 2 family.</text>
</comment>
<dbReference type="GO" id="GO:0007166">
    <property type="term" value="P:cell surface receptor signaling pathway"/>
    <property type="evidence" value="ECO:0007669"/>
    <property type="project" value="InterPro"/>
</dbReference>
<dbReference type="InterPro" id="IPR050332">
    <property type="entry name" value="GPCR_2"/>
</dbReference>
<keyword evidence="3" id="KW-1003">Cell membrane</keyword>
<dbReference type="InterPro" id="IPR017983">
    <property type="entry name" value="GPCR_2_secretin-like_CS"/>
</dbReference>
<evidence type="ECO:0000256" key="10">
    <source>
        <dbReference type="ARBA" id="ARBA00023224"/>
    </source>
</evidence>
<evidence type="ECO:0000256" key="5">
    <source>
        <dbReference type="ARBA" id="ARBA00022989"/>
    </source>
</evidence>
<keyword evidence="10" id="KW-0807">Transducer</keyword>
<reference evidence="15" key="1">
    <citation type="submission" date="2022-11" db="UniProtKB">
        <authorList>
            <consortium name="WormBaseParasite"/>
        </authorList>
    </citation>
    <scope>IDENTIFICATION</scope>
</reference>
<comment type="subcellular location">
    <subcellularLocation>
        <location evidence="1">Cell membrane</location>
        <topology evidence="1">Multi-pass membrane protein</topology>
    </subcellularLocation>
</comment>
<dbReference type="AlphaFoldDB" id="A0A915IH15"/>
<dbReference type="InterPro" id="IPR036445">
    <property type="entry name" value="GPCR_2_extracell_dom_sf"/>
</dbReference>
<dbReference type="PANTHER" id="PTHR45620:SF15">
    <property type="entry name" value="DIURETIC HORMONE 44 RECEPTOR 1-RELATED"/>
    <property type="match status" value="1"/>
</dbReference>
<keyword evidence="7 11" id="KW-0472">Membrane</keyword>
<dbReference type="Pfam" id="PF10350">
    <property type="entry name" value="DUF2428"/>
    <property type="match status" value="1"/>
</dbReference>
<evidence type="ECO:0000256" key="8">
    <source>
        <dbReference type="ARBA" id="ARBA00023170"/>
    </source>
</evidence>
<keyword evidence="4 11" id="KW-0812">Transmembrane</keyword>
<feature type="domain" description="G-protein coupled receptors family 2 profile 1" evidence="12">
    <location>
        <begin position="185"/>
        <end position="265"/>
    </location>
</feature>
<dbReference type="PROSITE" id="PS00649">
    <property type="entry name" value="G_PROTEIN_RECEP_F2_1"/>
    <property type="match status" value="1"/>
</dbReference>
<dbReference type="Proteomes" id="UP000887565">
    <property type="component" value="Unplaced"/>
</dbReference>